<dbReference type="InterPro" id="IPR027094">
    <property type="entry name" value="Mitofusin_fam"/>
</dbReference>
<dbReference type="OrthoDB" id="7927795at2"/>
<dbReference type="Gene3D" id="3.40.50.300">
    <property type="entry name" value="P-loop containing nucleotide triphosphate hydrolases"/>
    <property type="match status" value="1"/>
</dbReference>
<evidence type="ECO:0000313" key="7">
    <source>
        <dbReference type="EMBL" id="SFI25695.1"/>
    </source>
</evidence>
<sequence>MLKNKELSEFLKPQGKVNYPDAELVRNCQAELADALDRLERLSNPDTAATIQNLKSELAAFSARISLIGQVKAGKTALTNALIGIPDLLPSDVNPWTSVITSIHINTPQPHGKNAIFKFFTREEWQNLITVNGELGEQSGRANQDDELAELRAQVTAMQRRTEARLGHNFGMLLDGYHSFLGFSPEMIKKYVCLGDDDAQNEGRYADVTRSAQIYIKNENYTLPTVLYDTPGVNDPFLLREAMTLANLSETDICVVVLSAHQAFSTVDVGLLRILLALKHKELVLFVNRIDELEDPDRQIIEIDTFIRDLLAEQDLPRELPIVFGSAAWAELASAGQTEMIDTANEDRLAQFAVARSTRIAGSSVTLLEDAKPGSAQMAATKTFDLSGLHELQAILAEKSAANVGRPKLDSVRSRALDISRQSLIYLQQAAKSTSSLRADLDFDAFIDDLDNTMKEADEACNVIAHDLSEKVLFLMSSTFRDFMLSGKASLKAHLAENKDIKEWRPDSDKLRRDLNLAHDEFVKAAPRQVDRVFSETATKIERIYATVLEDSTRLFAVAPPVSASPKTPVSLMRTMKIDFQTGWVKSWFAQKFNQDSYIKKFETISRTEMKRTLKEMEDVYVIEFLKEVRTQLFEFLSEHIRTLQNLSLLGGEAQRLQVMRQLGVDTEVRHRIAELQNVVAQLETLFQPSVEPEMLRSGSVATS</sequence>
<dbReference type="Proteomes" id="UP000199110">
    <property type="component" value="Unassembled WGS sequence"/>
</dbReference>
<evidence type="ECO:0000259" key="6">
    <source>
        <dbReference type="Pfam" id="PF00350"/>
    </source>
</evidence>
<dbReference type="EMBL" id="FORA01000001">
    <property type="protein sequence ID" value="SFI25695.1"/>
    <property type="molecule type" value="Genomic_DNA"/>
</dbReference>
<organism evidence="7 8">
    <name type="scientific">Jannaschia pohangensis</name>
    <dbReference type="NCBI Taxonomy" id="390807"/>
    <lineage>
        <taxon>Bacteria</taxon>
        <taxon>Pseudomonadati</taxon>
        <taxon>Pseudomonadota</taxon>
        <taxon>Alphaproteobacteria</taxon>
        <taxon>Rhodobacterales</taxon>
        <taxon>Roseobacteraceae</taxon>
        <taxon>Jannaschia</taxon>
    </lineage>
</organism>
<feature type="domain" description="Dynamin N-terminal" evidence="6">
    <location>
        <begin position="65"/>
        <end position="288"/>
    </location>
</feature>
<accession>A0A1I3GQB1</accession>
<dbReference type="Pfam" id="PF00350">
    <property type="entry name" value="Dynamin_N"/>
    <property type="match status" value="1"/>
</dbReference>
<name>A0A1I3GQB1_9RHOB</name>
<reference evidence="7 8" key="1">
    <citation type="submission" date="2016-10" db="EMBL/GenBank/DDBJ databases">
        <authorList>
            <person name="de Groot N.N."/>
        </authorList>
    </citation>
    <scope>NUCLEOTIDE SEQUENCE [LARGE SCALE GENOMIC DNA]</scope>
    <source>
        <strain evidence="7 8">DSM 19073</strain>
    </source>
</reference>
<dbReference type="STRING" id="390807.SAMN04488095_0290"/>
<evidence type="ECO:0000256" key="5">
    <source>
        <dbReference type="ARBA" id="ARBA00023136"/>
    </source>
</evidence>
<evidence type="ECO:0000256" key="4">
    <source>
        <dbReference type="ARBA" id="ARBA00023134"/>
    </source>
</evidence>
<evidence type="ECO:0000256" key="3">
    <source>
        <dbReference type="ARBA" id="ARBA00022801"/>
    </source>
</evidence>
<dbReference type="GO" id="GO:0003924">
    <property type="term" value="F:GTPase activity"/>
    <property type="evidence" value="ECO:0007669"/>
    <property type="project" value="InterPro"/>
</dbReference>
<evidence type="ECO:0000256" key="2">
    <source>
        <dbReference type="ARBA" id="ARBA00022741"/>
    </source>
</evidence>
<dbReference type="PANTHER" id="PTHR10465">
    <property type="entry name" value="TRANSMEMBRANE GTPASE FZO1"/>
    <property type="match status" value="1"/>
</dbReference>
<keyword evidence="2" id="KW-0547">Nucleotide-binding</keyword>
<comment type="subcellular location">
    <subcellularLocation>
        <location evidence="1">Membrane</location>
    </subcellularLocation>
</comment>
<keyword evidence="8" id="KW-1185">Reference proteome</keyword>
<keyword evidence="4" id="KW-0342">GTP-binding</keyword>
<dbReference type="GO" id="GO:0005525">
    <property type="term" value="F:GTP binding"/>
    <property type="evidence" value="ECO:0007669"/>
    <property type="project" value="UniProtKB-KW"/>
</dbReference>
<proteinExistence type="predicted"/>
<keyword evidence="5" id="KW-0472">Membrane</keyword>
<dbReference type="InterPro" id="IPR027417">
    <property type="entry name" value="P-loop_NTPase"/>
</dbReference>
<dbReference type="SUPFAM" id="SSF52540">
    <property type="entry name" value="P-loop containing nucleoside triphosphate hydrolases"/>
    <property type="match status" value="1"/>
</dbReference>
<evidence type="ECO:0000313" key="8">
    <source>
        <dbReference type="Proteomes" id="UP000199110"/>
    </source>
</evidence>
<protein>
    <submittedName>
        <fullName evidence="7">Dynamin family protein</fullName>
    </submittedName>
</protein>
<dbReference type="InterPro" id="IPR045063">
    <property type="entry name" value="Dynamin_N"/>
</dbReference>
<gene>
    <name evidence="7" type="ORF">SAMN04488095_0290</name>
</gene>
<dbReference type="GO" id="GO:0008053">
    <property type="term" value="P:mitochondrial fusion"/>
    <property type="evidence" value="ECO:0007669"/>
    <property type="project" value="TreeGrafter"/>
</dbReference>
<dbReference type="GO" id="GO:0016020">
    <property type="term" value="C:membrane"/>
    <property type="evidence" value="ECO:0007669"/>
    <property type="project" value="UniProtKB-SubCell"/>
</dbReference>
<dbReference type="RefSeq" id="WP_139212201.1">
    <property type="nucleotide sequence ID" value="NZ_FORA01000001.1"/>
</dbReference>
<keyword evidence="3" id="KW-0378">Hydrolase</keyword>
<dbReference type="AlphaFoldDB" id="A0A1I3GQB1"/>
<evidence type="ECO:0000256" key="1">
    <source>
        <dbReference type="ARBA" id="ARBA00004370"/>
    </source>
</evidence>
<dbReference type="PANTHER" id="PTHR10465:SF0">
    <property type="entry name" value="SARCALUMENIN"/>
    <property type="match status" value="1"/>
</dbReference>